<dbReference type="PANTHER" id="PTHR30154">
    <property type="entry name" value="LEUCINE-RESPONSIVE REGULATORY PROTEIN"/>
    <property type="match status" value="1"/>
</dbReference>
<keyword evidence="2" id="KW-0238">DNA-binding</keyword>
<gene>
    <name evidence="5" type="ORF">GCM10007173_01370</name>
</gene>
<feature type="domain" description="HTH asnC-type" evidence="4">
    <location>
        <begin position="4"/>
        <end position="65"/>
    </location>
</feature>
<keyword evidence="6" id="KW-1185">Reference proteome</keyword>
<evidence type="ECO:0000313" key="6">
    <source>
        <dbReference type="Proteomes" id="UP000606115"/>
    </source>
</evidence>
<dbReference type="SMART" id="SM00344">
    <property type="entry name" value="HTH_ASNC"/>
    <property type="match status" value="1"/>
</dbReference>
<dbReference type="InterPro" id="IPR019887">
    <property type="entry name" value="Tscrpt_reg_AsnC/Lrp_C"/>
</dbReference>
<dbReference type="InterPro" id="IPR036390">
    <property type="entry name" value="WH_DNA-bd_sf"/>
</dbReference>
<comment type="caution">
    <text evidence="5">The sequence shown here is derived from an EMBL/GenBank/DDBJ whole genome shotgun (WGS) entry which is preliminary data.</text>
</comment>
<dbReference type="Proteomes" id="UP000606115">
    <property type="component" value="Unassembled WGS sequence"/>
</dbReference>
<keyword evidence="1" id="KW-0805">Transcription regulation</keyword>
<dbReference type="SUPFAM" id="SSF46785">
    <property type="entry name" value="Winged helix' DNA-binding domain"/>
    <property type="match status" value="1"/>
</dbReference>
<dbReference type="EMBL" id="BMKX01000001">
    <property type="protein sequence ID" value="GGJ46531.1"/>
    <property type="molecule type" value="Genomic_DNA"/>
</dbReference>
<dbReference type="Pfam" id="PF01037">
    <property type="entry name" value="AsnC_trans_reg"/>
    <property type="match status" value="1"/>
</dbReference>
<protein>
    <submittedName>
        <fullName evidence="5">Transcriptional regulator, AsnC family protein</fullName>
    </submittedName>
</protein>
<name>A0ABQ2D532_9MICC</name>
<organism evidence="5 6">
    <name type="scientific">Glutamicibacter ardleyensis</name>
    <dbReference type="NCBI Taxonomy" id="225894"/>
    <lineage>
        <taxon>Bacteria</taxon>
        <taxon>Bacillati</taxon>
        <taxon>Actinomycetota</taxon>
        <taxon>Actinomycetes</taxon>
        <taxon>Micrococcales</taxon>
        <taxon>Micrococcaceae</taxon>
        <taxon>Glutamicibacter</taxon>
    </lineage>
</organism>
<evidence type="ECO:0000313" key="5">
    <source>
        <dbReference type="EMBL" id="GGJ46531.1"/>
    </source>
</evidence>
<dbReference type="RefSeq" id="WP_096255695.1">
    <property type="nucleotide sequence ID" value="NZ_BMKX01000001.1"/>
</dbReference>
<proteinExistence type="predicted"/>
<dbReference type="InterPro" id="IPR036388">
    <property type="entry name" value="WH-like_DNA-bd_sf"/>
</dbReference>
<evidence type="ECO:0000259" key="4">
    <source>
        <dbReference type="PROSITE" id="PS50956"/>
    </source>
</evidence>
<dbReference type="InterPro" id="IPR011008">
    <property type="entry name" value="Dimeric_a/b-barrel"/>
</dbReference>
<dbReference type="InterPro" id="IPR000485">
    <property type="entry name" value="AsnC-type_HTH_dom"/>
</dbReference>
<reference evidence="6" key="1">
    <citation type="journal article" date="2019" name="Int. J. Syst. Evol. Microbiol.">
        <title>The Global Catalogue of Microorganisms (GCM) 10K type strain sequencing project: providing services to taxonomists for standard genome sequencing and annotation.</title>
        <authorList>
            <consortium name="The Broad Institute Genomics Platform"/>
            <consortium name="The Broad Institute Genome Sequencing Center for Infectious Disease"/>
            <person name="Wu L."/>
            <person name="Ma J."/>
        </authorList>
    </citation>
    <scope>NUCLEOTIDE SEQUENCE [LARGE SCALE GENOMIC DNA]</scope>
    <source>
        <strain evidence="6">CGMCC 1.3685</strain>
    </source>
</reference>
<dbReference type="Pfam" id="PF13412">
    <property type="entry name" value="HTH_24"/>
    <property type="match status" value="1"/>
</dbReference>
<keyword evidence="3" id="KW-0804">Transcription</keyword>
<dbReference type="GeneID" id="303302554"/>
<dbReference type="InterPro" id="IPR019888">
    <property type="entry name" value="Tscrpt_reg_AsnC-like"/>
</dbReference>
<accession>A0ABQ2D532</accession>
<dbReference type="Gene3D" id="3.30.70.920">
    <property type="match status" value="1"/>
</dbReference>
<sequence length="158" mass="17997">MVRLDDVDLKILLALIRDPRIQISELADEVAVARNTAQSRLRRLQRAEVLRAGGRDVDLSKLGYDVLAFVTLEVLHRELDTVVTSLRQIPNVLEIHETSGRGDVWVRLIATDTHQLQSGLRQILRIKGVTRSETTFALHTHLAYRTSPLLEHYAEHNH</sequence>
<dbReference type="SUPFAM" id="SSF54909">
    <property type="entry name" value="Dimeric alpha+beta barrel"/>
    <property type="match status" value="1"/>
</dbReference>
<evidence type="ECO:0000256" key="2">
    <source>
        <dbReference type="ARBA" id="ARBA00023125"/>
    </source>
</evidence>
<evidence type="ECO:0000256" key="1">
    <source>
        <dbReference type="ARBA" id="ARBA00023015"/>
    </source>
</evidence>
<evidence type="ECO:0000256" key="3">
    <source>
        <dbReference type="ARBA" id="ARBA00023163"/>
    </source>
</evidence>
<dbReference type="PANTHER" id="PTHR30154:SF34">
    <property type="entry name" value="TRANSCRIPTIONAL REGULATOR AZLB"/>
    <property type="match status" value="1"/>
</dbReference>
<dbReference type="PROSITE" id="PS50956">
    <property type="entry name" value="HTH_ASNC_2"/>
    <property type="match status" value="1"/>
</dbReference>
<dbReference type="Gene3D" id="1.10.10.10">
    <property type="entry name" value="Winged helix-like DNA-binding domain superfamily/Winged helix DNA-binding domain"/>
    <property type="match status" value="1"/>
</dbReference>
<dbReference type="PRINTS" id="PR00033">
    <property type="entry name" value="HTHASNC"/>
</dbReference>